<proteinExistence type="predicted"/>
<dbReference type="EMBL" id="JAFICZ010000001">
    <property type="protein sequence ID" value="MBP1299513.1"/>
    <property type="molecule type" value="Genomic_DNA"/>
</dbReference>
<gene>
    <name evidence="4" type="ORF">ABIF29_001727</name>
    <name evidence="3" type="ORF">JOH49_009266</name>
</gene>
<accession>A0A4Q4K7W3</accession>
<dbReference type="GO" id="GO:0003677">
    <property type="term" value="F:DNA binding"/>
    <property type="evidence" value="ECO:0007669"/>
    <property type="project" value="UniProtKB-KW"/>
</dbReference>
<evidence type="ECO:0000259" key="2">
    <source>
        <dbReference type="Pfam" id="PF12728"/>
    </source>
</evidence>
<organism evidence="3 5">
    <name type="scientific">Bradyrhizobium elkanii</name>
    <dbReference type="NCBI Taxonomy" id="29448"/>
    <lineage>
        <taxon>Bacteria</taxon>
        <taxon>Pseudomonadati</taxon>
        <taxon>Pseudomonadota</taxon>
        <taxon>Alphaproteobacteria</taxon>
        <taxon>Hyphomicrobiales</taxon>
        <taxon>Nitrobacteraceae</taxon>
        <taxon>Bradyrhizobium</taxon>
    </lineage>
</organism>
<comment type="caution">
    <text evidence="3">The sequence shown here is derived from an EMBL/GenBank/DDBJ whole genome shotgun (WGS) entry which is preliminary data.</text>
</comment>
<sequence>MSDLNTDKPPRYLRTSEAARFLSLSGRTLEKHRTYGTGPEYHKIGGRVVYSVADLTAWAKLGRKKSTSDPGAGTVLPAKRHAPIPYAGKERR</sequence>
<evidence type="ECO:0000256" key="1">
    <source>
        <dbReference type="SAM" id="MobiDB-lite"/>
    </source>
</evidence>
<dbReference type="RefSeq" id="WP_075968518.1">
    <property type="nucleotide sequence ID" value="NZ_BJNL01000056.1"/>
</dbReference>
<dbReference type="InterPro" id="IPR041657">
    <property type="entry name" value="HTH_17"/>
</dbReference>
<dbReference type="EMBL" id="JBGBZA010000002">
    <property type="protein sequence ID" value="MEY9314928.1"/>
    <property type="molecule type" value="Genomic_DNA"/>
</dbReference>
<dbReference type="AlphaFoldDB" id="A0A4Q4K7W3"/>
<keyword evidence="3" id="KW-0238">DNA-binding</keyword>
<feature type="region of interest" description="Disordered" evidence="1">
    <location>
        <begin position="63"/>
        <end position="92"/>
    </location>
</feature>
<dbReference type="Proteomes" id="UP000673383">
    <property type="component" value="Unassembled WGS sequence"/>
</dbReference>
<dbReference type="Proteomes" id="UP001565471">
    <property type="component" value="Unassembled WGS sequence"/>
</dbReference>
<reference evidence="4 6" key="2">
    <citation type="submission" date="2024-07" db="EMBL/GenBank/DDBJ databases">
        <title>Genomic Encyclopedia of Type Strains, Phase V (KMG-V): Genome sequencing to study the core and pangenomes of soil and plant-associated prokaryotes.</title>
        <authorList>
            <person name="Whitman W."/>
        </authorList>
    </citation>
    <scope>NUCLEOTIDE SEQUENCE [LARGE SCALE GENOMIC DNA]</scope>
    <source>
        <strain evidence="4 6">USDA 415</strain>
    </source>
</reference>
<reference evidence="3" key="1">
    <citation type="submission" date="2021-02" db="EMBL/GenBank/DDBJ databases">
        <title>Genomic Encyclopedia of Type Strains, Phase IV (KMG-V): Genome sequencing to study the core and pangenomes of soil and plant-associated prokaryotes.</title>
        <authorList>
            <person name="Whitman W."/>
        </authorList>
    </citation>
    <scope>NUCLEOTIDE SEQUENCE</scope>
    <source>
        <strain evidence="3">USDA 406</strain>
    </source>
</reference>
<dbReference type="InterPro" id="IPR009061">
    <property type="entry name" value="DNA-bd_dom_put_sf"/>
</dbReference>
<evidence type="ECO:0000313" key="6">
    <source>
        <dbReference type="Proteomes" id="UP001565471"/>
    </source>
</evidence>
<dbReference type="GeneID" id="92956648"/>
<name>A0A4Q4K7W3_BRAEL</name>
<protein>
    <submittedName>
        <fullName evidence="3 4">DNA-binding transcriptional regulator AlpA</fullName>
    </submittedName>
</protein>
<evidence type="ECO:0000313" key="4">
    <source>
        <dbReference type="EMBL" id="MEY9314928.1"/>
    </source>
</evidence>
<evidence type="ECO:0000313" key="3">
    <source>
        <dbReference type="EMBL" id="MBP1299513.1"/>
    </source>
</evidence>
<keyword evidence="6" id="KW-1185">Reference proteome</keyword>
<evidence type="ECO:0000313" key="5">
    <source>
        <dbReference type="Proteomes" id="UP000673383"/>
    </source>
</evidence>
<dbReference type="SUPFAM" id="SSF46955">
    <property type="entry name" value="Putative DNA-binding domain"/>
    <property type="match status" value="1"/>
</dbReference>
<feature type="domain" description="Helix-turn-helix" evidence="2">
    <location>
        <begin position="12"/>
        <end position="59"/>
    </location>
</feature>
<dbReference type="Pfam" id="PF12728">
    <property type="entry name" value="HTH_17"/>
    <property type="match status" value="1"/>
</dbReference>